<evidence type="ECO:0000313" key="2">
    <source>
        <dbReference type="Proteomes" id="UP001732700"/>
    </source>
</evidence>
<evidence type="ECO:0000313" key="1">
    <source>
        <dbReference type="EnsemblPlants" id="AVESA.00010b.r2.4CG1251090.1.CDS"/>
    </source>
</evidence>
<protein>
    <submittedName>
        <fullName evidence="1">Uncharacterized protein</fullName>
    </submittedName>
</protein>
<proteinExistence type="predicted"/>
<reference evidence="1" key="2">
    <citation type="submission" date="2025-09" db="UniProtKB">
        <authorList>
            <consortium name="EnsemblPlants"/>
        </authorList>
    </citation>
    <scope>IDENTIFICATION</scope>
</reference>
<name>A0ACD5WQZ1_AVESA</name>
<reference evidence="1" key="1">
    <citation type="submission" date="2021-05" db="EMBL/GenBank/DDBJ databases">
        <authorList>
            <person name="Scholz U."/>
            <person name="Mascher M."/>
            <person name="Fiebig A."/>
        </authorList>
    </citation>
    <scope>NUCLEOTIDE SEQUENCE [LARGE SCALE GENOMIC DNA]</scope>
</reference>
<dbReference type="Proteomes" id="UP001732700">
    <property type="component" value="Chromosome 4C"/>
</dbReference>
<keyword evidence="2" id="KW-1185">Reference proteome</keyword>
<sequence>MAGFGSKSSMELRLRPRPSSPQLLRGGGGPDLISALPDDLLLLVLARLPCAGAAARTGVLSRRWRGLWARLRRIVLRDVPFHSLQPALASVPRPPPAVSLLEIRLPEPQPADIARVNSLLRAAALLDPEEFFLVSPSDLVLSRHFHGHDLNLPCFHRATSIVLDLHSPVHSFDSYPIIRSLPAGIEFPALETLSMSSCVVDDSATLLSRCPRLRTLRLTVVDFNRSVLSFNSPTLEELDVVATWLNRVNIIAPMLKQSTISLNTNEQAVSISISAPLVEKLSWDCYFSKNSSLFGLWRLLKLSLQATERQGQPRSLQIHAWIESPPIYFYQGARFAQAIEKRLIAAFSVLELNLENKGHAYGAFVCHVLEVNQICWAMQRLKVDLRRLAMEEEGCPPDCLCQPTDWKSQTIPLTALEEVDITGFDEKDHGFDFLKLILRSAPMLKRMTIKLSREASTSNSGCTKVYDIFKEYSSVLCNVYLSSGSMHRSRNCAST</sequence>
<organism evidence="1 2">
    <name type="scientific">Avena sativa</name>
    <name type="common">Oat</name>
    <dbReference type="NCBI Taxonomy" id="4498"/>
    <lineage>
        <taxon>Eukaryota</taxon>
        <taxon>Viridiplantae</taxon>
        <taxon>Streptophyta</taxon>
        <taxon>Embryophyta</taxon>
        <taxon>Tracheophyta</taxon>
        <taxon>Spermatophyta</taxon>
        <taxon>Magnoliopsida</taxon>
        <taxon>Liliopsida</taxon>
        <taxon>Poales</taxon>
        <taxon>Poaceae</taxon>
        <taxon>BOP clade</taxon>
        <taxon>Pooideae</taxon>
        <taxon>Poodae</taxon>
        <taxon>Poeae</taxon>
        <taxon>Poeae Chloroplast Group 1 (Aveneae type)</taxon>
        <taxon>Aveninae</taxon>
        <taxon>Avena</taxon>
    </lineage>
</organism>
<accession>A0ACD5WQZ1</accession>
<dbReference type="EnsemblPlants" id="AVESA.00010b.r2.4CG1251090.1">
    <property type="protein sequence ID" value="AVESA.00010b.r2.4CG1251090.1.CDS"/>
    <property type="gene ID" value="AVESA.00010b.r2.4CG1251090"/>
</dbReference>